<name>A0A382RKT5_9ZZZZ</name>
<sequence>MWPAPGSQADNSGSAKKVSAMTCTCQEVLLCDGFGDCIDYGLGTALECGTSYQDLQHLECRSPPFHLHRNVRLEGLPSVLPGFDIQIPTTLLVRNCRC</sequence>
<gene>
    <name evidence="1" type="ORF">METZ01_LOCUS351100</name>
</gene>
<dbReference type="EMBL" id="UINC01122436">
    <property type="protein sequence ID" value="SVC98246.1"/>
    <property type="molecule type" value="Genomic_DNA"/>
</dbReference>
<accession>A0A382RKT5</accession>
<organism evidence="1">
    <name type="scientific">marine metagenome</name>
    <dbReference type="NCBI Taxonomy" id="408172"/>
    <lineage>
        <taxon>unclassified sequences</taxon>
        <taxon>metagenomes</taxon>
        <taxon>ecological metagenomes</taxon>
    </lineage>
</organism>
<proteinExistence type="predicted"/>
<dbReference type="AlphaFoldDB" id="A0A382RKT5"/>
<reference evidence="1" key="1">
    <citation type="submission" date="2018-05" db="EMBL/GenBank/DDBJ databases">
        <authorList>
            <person name="Lanie J.A."/>
            <person name="Ng W.-L."/>
            <person name="Kazmierczak K.M."/>
            <person name="Andrzejewski T.M."/>
            <person name="Davidsen T.M."/>
            <person name="Wayne K.J."/>
            <person name="Tettelin H."/>
            <person name="Glass J.I."/>
            <person name="Rusch D."/>
            <person name="Podicherti R."/>
            <person name="Tsui H.-C.T."/>
            <person name="Winkler M.E."/>
        </authorList>
    </citation>
    <scope>NUCLEOTIDE SEQUENCE</scope>
</reference>
<evidence type="ECO:0000313" key="1">
    <source>
        <dbReference type="EMBL" id="SVC98246.1"/>
    </source>
</evidence>
<protein>
    <submittedName>
        <fullName evidence="1">Uncharacterized protein</fullName>
    </submittedName>
</protein>